<name>A0A830HCC0_9CHLO</name>
<dbReference type="EMBL" id="BNJQ01000007">
    <property type="protein sequence ID" value="GHP04133.1"/>
    <property type="molecule type" value="Genomic_DNA"/>
</dbReference>
<dbReference type="AlphaFoldDB" id="A0A830HCC0"/>
<feature type="region of interest" description="Disordered" evidence="1">
    <location>
        <begin position="75"/>
        <end position="104"/>
    </location>
</feature>
<protein>
    <submittedName>
        <fullName evidence="2">Uncharacterized protein</fullName>
    </submittedName>
</protein>
<sequence>MARTFPTLASLPGRRHTTAVVPEPQKYLFSLKMAEVRVRANLASKEHLEEKVRQLGGKMTTWEDAHDRLLRATQTVAGQHPSPSTELSHNPASRLPEGGAGGDG</sequence>
<dbReference type="Proteomes" id="UP000660262">
    <property type="component" value="Unassembled WGS sequence"/>
</dbReference>
<organism evidence="2 3">
    <name type="scientific">Pycnococcus provasolii</name>
    <dbReference type="NCBI Taxonomy" id="41880"/>
    <lineage>
        <taxon>Eukaryota</taxon>
        <taxon>Viridiplantae</taxon>
        <taxon>Chlorophyta</taxon>
        <taxon>Pseudoscourfieldiophyceae</taxon>
        <taxon>Pseudoscourfieldiales</taxon>
        <taxon>Pycnococcaceae</taxon>
        <taxon>Pycnococcus</taxon>
    </lineage>
</organism>
<accession>A0A830HCC0</accession>
<comment type="caution">
    <text evidence="2">The sequence shown here is derived from an EMBL/GenBank/DDBJ whole genome shotgun (WGS) entry which is preliminary data.</text>
</comment>
<keyword evidence="3" id="KW-1185">Reference proteome</keyword>
<proteinExistence type="predicted"/>
<evidence type="ECO:0000256" key="1">
    <source>
        <dbReference type="SAM" id="MobiDB-lite"/>
    </source>
</evidence>
<reference evidence="2" key="1">
    <citation type="submission" date="2020-10" db="EMBL/GenBank/DDBJ databases">
        <title>Unveiling of a novel bifunctional photoreceptor, Dualchrome1, isolated from a cosmopolitan green alga.</title>
        <authorList>
            <person name="Suzuki S."/>
            <person name="Kawachi M."/>
        </authorList>
    </citation>
    <scope>NUCLEOTIDE SEQUENCE</scope>
    <source>
        <strain evidence="2">NIES 2893</strain>
    </source>
</reference>
<evidence type="ECO:0000313" key="3">
    <source>
        <dbReference type="Proteomes" id="UP000660262"/>
    </source>
</evidence>
<gene>
    <name evidence="2" type="ORF">PPROV_000288700</name>
</gene>
<evidence type="ECO:0000313" key="2">
    <source>
        <dbReference type="EMBL" id="GHP04133.1"/>
    </source>
</evidence>
<feature type="compositionally biased region" description="Polar residues" evidence="1">
    <location>
        <begin position="75"/>
        <end position="91"/>
    </location>
</feature>